<gene>
    <name evidence="2" type="ORF">ACFQDH_02655</name>
</gene>
<proteinExistence type="predicted"/>
<evidence type="ECO:0000313" key="2">
    <source>
        <dbReference type="EMBL" id="MFC6704199.1"/>
    </source>
</evidence>
<sequence>MTSHPTDDAALAENLKEHHSAMVTELDRLSSALLRPIDDAAAGSARTALSEWLATVLMPHAAEEQETSYRAADQLPAGHPLITAMLMEHVLIGRLVELFESAPHAEAAAAYARALFEVFECHQRVENHIIFPMLVDDPSVSLVEVMSGHAHEHHQ</sequence>
<organism evidence="2 3">
    <name type="scientific">Flexivirga alba</name>
    <dbReference type="NCBI Taxonomy" id="702742"/>
    <lineage>
        <taxon>Bacteria</taxon>
        <taxon>Bacillati</taxon>
        <taxon>Actinomycetota</taxon>
        <taxon>Actinomycetes</taxon>
        <taxon>Micrococcales</taxon>
        <taxon>Dermacoccaceae</taxon>
        <taxon>Flexivirga</taxon>
    </lineage>
</organism>
<dbReference type="InterPro" id="IPR012312">
    <property type="entry name" value="Hemerythrin-like"/>
</dbReference>
<protein>
    <submittedName>
        <fullName evidence="2">Hemerythrin domain-containing protein</fullName>
    </submittedName>
</protein>
<evidence type="ECO:0000259" key="1">
    <source>
        <dbReference type="Pfam" id="PF01814"/>
    </source>
</evidence>
<dbReference type="RefSeq" id="WP_382398206.1">
    <property type="nucleotide sequence ID" value="NZ_JBHSWH010000001.1"/>
</dbReference>
<keyword evidence="3" id="KW-1185">Reference proteome</keyword>
<dbReference type="EMBL" id="JBHSWH010000001">
    <property type="protein sequence ID" value="MFC6704199.1"/>
    <property type="molecule type" value="Genomic_DNA"/>
</dbReference>
<feature type="domain" description="Hemerythrin-like" evidence="1">
    <location>
        <begin position="12"/>
        <end position="105"/>
    </location>
</feature>
<name>A0ABW2ABG0_9MICO</name>
<reference evidence="3" key="1">
    <citation type="journal article" date="2019" name="Int. J. Syst. Evol. Microbiol.">
        <title>The Global Catalogue of Microorganisms (GCM) 10K type strain sequencing project: providing services to taxonomists for standard genome sequencing and annotation.</title>
        <authorList>
            <consortium name="The Broad Institute Genomics Platform"/>
            <consortium name="The Broad Institute Genome Sequencing Center for Infectious Disease"/>
            <person name="Wu L."/>
            <person name="Ma J."/>
        </authorList>
    </citation>
    <scope>NUCLEOTIDE SEQUENCE [LARGE SCALE GENOMIC DNA]</scope>
    <source>
        <strain evidence="3">CCUG 58127</strain>
    </source>
</reference>
<dbReference type="Gene3D" id="1.20.120.520">
    <property type="entry name" value="nmb1532 protein domain like"/>
    <property type="match status" value="1"/>
</dbReference>
<comment type="caution">
    <text evidence="2">The sequence shown here is derived from an EMBL/GenBank/DDBJ whole genome shotgun (WGS) entry which is preliminary data.</text>
</comment>
<accession>A0ABW2ABG0</accession>
<evidence type="ECO:0000313" key="3">
    <source>
        <dbReference type="Proteomes" id="UP001596298"/>
    </source>
</evidence>
<dbReference type="Pfam" id="PF01814">
    <property type="entry name" value="Hemerythrin"/>
    <property type="match status" value="1"/>
</dbReference>
<dbReference type="Proteomes" id="UP001596298">
    <property type="component" value="Unassembled WGS sequence"/>
</dbReference>